<dbReference type="EMBL" id="ACMP01000083">
    <property type="protein sequence ID" value="EEL70138.1"/>
    <property type="molecule type" value="Genomic_DNA"/>
</dbReference>
<organism evidence="1">
    <name type="scientific">Bacillus mycoides</name>
    <dbReference type="NCBI Taxonomy" id="1405"/>
    <lineage>
        <taxon>Bacteria</taxon>
        <taxon>Bacillati</taxon>
        <taxon>Bacillota</taxon>
        <taxon>Bacilli</taxon>
        <taxon>Bacillales</taxon>
        <taxon>Bacillaceae</taxon>
        <taxon>Bacillus</taxon>
        <taxon>Bacillus cereus group</taxon>
    </lineage>
</organism>
<evidence type="ECO:0000313" key="1">
    <source>
        <dbReference type="EMBL" id="EEL70138.1"/>
    </source>
</evidence>
<sequence>MATGMKYGENTKLVEEVIEYIQKRSLFDRDDIKLHQLLHDIEMIHDFDKAQELAWSQDLDVTQIVWDDMKSDESAKLLEGTYNPNMESKKDMLYEVFADNYNYYQEFISIDHINILEEVERDLEMCALNRLVNGKVDNFYEKVFKVYKMGGWPCGWNGEYMKGKMIVYLPNEK</sequence>
<protein>
    <recommendedName>
        <fullName evidence="2">Cytoplasmic protein</fullName>
    </recommendedName>
</protein>
<accession>C2XW77</accession>
<evidence type="ECO:0008006" key="2">
    <source>
        <dbReference type="Google" id="ProtNLM"/>
    </source>
</evidence>
<gene>
    <name evidence="1" type="ORF">bcere0026_29530</name>
</gene>
<dbReference type="Proteomes" id="UP000001753">
    <property type="component" value="Chromosome"/>
</dbReference>
<dbReference type="AlphaFoldDB" id="C2XW77"/>
<reference evidence="1" key="1">
    <citation type="journal article" date="2012" name="Genome Res.">
        <title>Genomic characterization of the Bacillus cereus sensu lato species: Backdrop to the evolution of Bacillus anthracis.</title>
        <authorList>
            <person name="Zwick M.E."/>
            <person name="Joseph S.J."/>
            <person name="Didelot X."/>
            <person name="Chen P.E."/>
            <person name="Bishop-Lilly K.A."/>
            <person name="Stewart A.C."/>
            <person name="Willner K."/>
            <person name="Nolan N."/>
            <person name="Lentz S."/>
            <person name="Thomason M.K."/>
            <person name="Sozhamannan S."/>
            <person name="Mateczun A.J."/>
            <person name="Du L."/>
            <person name="Read T.D."/>
        </authorList>
    </citation>
    <scope>NUCLEOTIDE SEQUENCE [LARGE SCALE GENOMIC DNA]</scope>
    <source>
        <strain evidence="1">AH603</strain>
    </source>
</reference>
<name>C2XW77_BACMY</name>
<comment type="caution">
    <text evidence="1">The sequence shown here is derived from an EMBL/GenBank/DDBJ whole genome shotgun (WGS) entry which is preliminary data.</text>
</comment>
<dbReference type="HOGENOM" id="CLU_115278_0_0_9"/>
<proteinExistence type="predicted"/>